<evidence type="ECO:0000256" key="5">
    <source>
        <dbReference type="RuleBase" id="RU361277"/>
    </source>
</evidence>
<dbReference type="GO" id="GO:0004022">
    <property type="term" value="F:alcohol dehydrogenase (NAD+) activity"/>
    <property type="evidence" value="ECO:0007669"/>
    <property type="project" value="UniProtKB-EC"/>
</dbReference>
<accession>A0A090Q4X9</accession>
<dbReference type="GO" id="GO:0008270">
    <property type="term" value="F:zinc ion binding"/>
    <property type="evidence" value="ECO:0007669"/>
    <property type="project" value="InterPro"/>
</dbReference>
<dbReference type="eggNOG" id="COG1064">
    <property type="taxonomic scope" value="Bacteria"/>
</dbReference>
<reference evidence="7" key="1">
    <citation type="journal article" date="2014" name="Genome Announc.">
        <title>Draft Genome Sequences of Marine Flavobacterium Nonlabens Strains NR17, NR24, NR27, NR32, NR33, and Ara13.</title>
        <authorList>
            <person name="Nakanishi M."/>
            <person name="Meirelles P."/>
            <person name="Suzuki R."/>
            <person name="Takatani N."/>
            <person name="Mino S."/>
            <person name="Suda W."/>
            <person name="Oshima K."/>
            <person name="Hattori M."/>
            <person name="Ohkuma M."/>
            <person name="Hosokawa M."/>
            <person name="Miyashita K."/>
            <person name="Thompson F.L."/>
            <person name="Niwa A."/>
            <person name="Sawabe T."/>
            <person name="Sawabe T."/>
        </authorList>
    </citation>
    <scope>NUCLEOTIDE SEQUENCE [LARGE SCALE GENOMIC DNA]</scope>
    <source>
        <strain evidence="7">JCM 19294</strain>
    </source>
</reference>
<evidence type="ECO:0000256" key="1">
    <source>
        <dbReference type="ARBA" id="ARBA00001947"/>
    </source>
</evidence>
<dbReference type="GO" id="GO:0008106">
    <property type="term" value="F:alcohol dehydrogenase (NADP+) activity"/>
    <property type="evidence" value="ECO:0007669"/>
    <property type="project" value="UniProtKB-ARBA"/>
</dbReference>
<feature type="domain" description="Enoyl reductase (ER)" evidence="6">
    <location>
        <begin position="23"/>
        <end position="352"/>
    </location>
</feature>
<dbReference type="CDD" id="cd05283">
    <property type="entry name" value="CAD1"/>
    <property type="match status" value="1"/>
</dbReference>
<dbReference type="Gene3D" id="3.90.180.10">
    <property type="entry name" value="Medium-chain alcohol dehydrogenases, catalytic domain"/>
    <property type="match status" value="1"/>
</dbReference>
<dbReference type="EMBL" id="BBML01000009">
    <property type="protein sequence ID" value="GAK98149.1"/>
    <property type="molecule type" value="Genomic_DNA"/>
</dbReference>
<comment type="similarity">
    <text evidence="5">Belongs to the zinc-containing alcohol dehydrogenase family.</text>
</comment>
<evidence type="ECO:0000313" key="7">
    <source>
        <dbReference type="EMBL" id="GAK98149.1"/>
    </source>
</evidence>
<dbReference type="InterPro" id="IPR047109">
    <property type="entry name" value="CAD-like"/>
</dbReference>
<evidence type="ECO:0000259" key="6">
    <source>
        <dbReference type="SMART" id="SM00829"/>
    </source>
</evidence>
<dbReference type="InterPro" id="IPR013149">
    <property type="entry name" value="ADH-like_C"/>
</dbReference>
<dbReference type="Pfam" id="PF00107">
    <property type="entry name" value="ADH_zinc_N"/>
    <property type="match status" value="1"/>
</dbReference>
<dbReference type="InterPro" id="IPR011032">
    <property type="entry name" value="GroES-like_sf"/>
</dbReference>
<dbReference type="SMART" id="SM00829">
    <property type="entry name" value="PKS_ER"/>
    <property type="match status" value="1"/>
</dbReference>
<dbReference type="InterPro" id="IPR020843">
    <property type="entry name" value="ER"/>
</dbReference>
<sequence>MRFRESVNPLNIFMKVQAYGAHASDKDLEPLTIERRELLSNDVKIKIIYCGVCHSDIHAKNNDWGNAKYPIVPGHEIIGRVEEVGAEVSKYKAGDLVGVGCMVDSCQECSQCNDDMEHFCENGSTSTYNSKDKHLGGHTFGGYSTHIVVREEFVLSVSEKLDTKAVAPLLCAGITTYSPLRHWNVKKGDKVGVVGLGGLGHMGIKFAHALGAETYMITTSPEKAQDAKRLGADGVIISKDDEDMKKHFGTFDFILNTIPVGHDLNPYLQLLKPDGTVCLVGAIEPLEPFHGGNLILRRKRIVGSLIGGIAETQEMLDFCAEHNITSDVEMIDINEINTAFERVQKTMSNIVLLLIWHHLINLLHGSDTL</sequence>
<dbReference type="AlphaFoldDB" id="A0A090Q4X9"/>
<dbReference type="STRING" id="319236.BST91_05165"/>
<keyword evidence="3 5" id="KW-0862">Zinc</keyword>
<evidence type="ECO:0000256" key="3">
    <source>
        <dbReference type="ARBA" id="ARBA00022833"/>
    </source>
</evidence>
<organism evidence="7 8">
    <name type="scientific">Nonlabens tegetincola</name>
    <dbReference type="NCBI Taxonomy" id="323273"/>
    <lineage>
        <taxon>Bacteria</taxon>
        <taxon>Pseudomonadati</taxon>
        <taxon>Bacteroidota</taxon>
        <taxon>Flavobacteriia</taxon>
        <taxon>Flavobacteriales</taxon>
        <taxon>Flavobacteriaceae</taxon>
        <taxon>Nonlabens</taxon>
    </lineage>
</organism>
<comment type="cofactor">
    <cofactor evidence="1 5">
        <name>Zn(2+)</name>
        <dbReference type="ChEBI" id="CHEBI:29105"/>
    </cofactor>
</comment>
<name>A0A090Q4X9_9FLAO</name>
<dbReference type="SUPFAM" id="SSF51735">
    <property type="entry name" value="NAD(P)-binding Rossmann-fold domains"/>
    <property type="match status" value="1"/>
</dbReference>
<dbReference type="Gene3D" id="3.40.50.720">
    <property type="entry name" value="NAD(P)-binding Rossmann-like Domain"/>
    <property type="match status" value="1"/>
</dbReference>
<keyword evidence="8" id="KW-1185">Reference proteome</keyword>
<dbReference type="InterPro" id="IPR002328">
    <property type="entry name" value="ADH_Zn_CS"/>
</dbReference>
<dbReference type="Proteomes" id="UP000029221">
    <property type="component" value="Unassembled WGS sequence"/>
</dbReference>
<evidence type="ECO:0000313" key="8">
    <source>
        <dbReference type="Proteomes" id="UP000029221"/>
    </source>
</evidence>
<dbReference type="InterPro" id="IPR036291">
    <property type="entry name" value="NAD(P)-bd_dom_sf"/>
</dbReference>
<keyword evidence="2 5" id="KW-0479">Metal-binding</keyword>
<dbReference type="Pfam" id="PF08240">
    <property type="entry name" value="ADH_N"/>
    <property type="match status" value="1"/>
</dbReference>
<dbReference type="FunFam" id="3.40.50.720:FF:000022">
    <property type="entry name" value="Cinnamyl alcohol dehydrogenase"/>
    <property type="match status" value="1"/>
</dbReference>
<dbReference type="SUPFAM" id="SSF50129">
    <property type="entry name" value="GroES-like"/>
    <property type="match status" value="1"/>
</dbReference>
<gene>
    <name evidence="7" type="ORF">JCM19294_782</name>
</gene>
<dbReference type="PANTHER" id="PTHR42683">
    <property type="entry name" value="ALDEHYDE REDUCTASE"/>
    <property type="match status" value="1"/>
</dbReference>
<keyword evidence="4 7" id="KW-0560">Oxidoreductase</keyword>
<protein>
    <submittedName>
        <fullName evidence="7">Alcohol dehydrogenase</fullName>
        <ecNumber evidence="7">1.1.1.1</ecNumber>
    </submittedName>
</protein>
<proteinExistence type="inferred from homology"/>
<dbReference type="EC" id="1.1.1.1" evidence="7"/>
<evidence type="ECO:0000256" key="2">
    <source>
        <dbReference type="ARBA" id="ARBA00022723"/>
    </source>
</evidence>
<evidence type="ECO:0000256" key="4">
    <source>
        <dbReference type="ARBA" id="ARBA00023002"/>
    </source>
</evidence>
<dbReference type="InterPro" id="IPR013154">
    <property type="entry name" value="ADH-like_N"/>
</dbReference>
<comment type="caution">
    <text evidence="7">The sequence shown here is derived from an EMBL/GenBank/DDBJ whole genome shotgun (WGS) entry which is preliminary data.</text>
</comment>
<dbReference type="PROSITE" id="PS00059">
    <property type="entry name" value="ADH_ZINC"/>
    <property type="match status" value="1"/>
</dbReference>